<protein>
    <submittedName>
        <fullName evidence="2">Membrane protein</fullName>
    </submittedName>
</protein>
<dbReference type="EMBL" id="LGCN01000197">
    <property type="protein sequence ID" value="KOT37545.1"/>
    <property type="molecule type" value="Genomic_DNA"/>
</dbReference>
<keyword evidence="1" id="KW-0472">Membrane</keyword>
<keyword evidence="1" id="KW-1133">Transmembrane helix</keyword>
<evidence type="ECO:0000313" key="2">
    <source>
        <dbReference type="EMBL" id="KOT37545.1"/>
    </source>
</evidence>
<accession>A0A0M8QP38</accession>
<feature type="transmembrane region" description="Helical" evidence="1">
    <location>
        <begin position="20"/>
        <end position="44"/>
    </location>
</feature>
<feature type="transmembrane region" description="Helical" evidence="1">
    <location>
        <begin position="96"/>
        <end position="117"/>
    </location>
</feature>
<sequence length="199" mass="20735">MGGKVRDKEPAPNNMLTSGITVFVLNLLILGGVSSFFMFMWGFAGRAENCGPRIGVPCPSGTGYALAGPWVAVFGALVLLAYLWREGVRGPMPAAVVPVVVGAVLGARFLWSAAFIADTSQSRVVMAVIGLLSALLPGVLYGRRLFRRWGTALLLWCVRLDRGGTVAASGPSEERARNLLLALSLTGAALGCCAGAALA</sequence>
<dbReference type="Proteomes" id="UP000037773">
    <property type="component" value="Unassembled WGS sequence"/>
</dbReference>
<gene>
    <name evidence="2" type="ORF">ADK41_19510</name>
</gene>
<reference evidence="2 3" key="1">
    <citation type="submission" date="2015-07" db="EMBL/GenBank/DDBJ databases">
        <authorList>
            <person name="Noorani M."/>
        </authorList>
    </citation>
    <scope>NUCLEOTIDE SEQUENCE [LARGE SCALE GENOMIC DNA]</scope>
    <source>
        <strain evidence="2 3">NRRL B-24567</strain>
    </source>
</reference>
<dbReference type="AlphaFoldDB" id="A0A0M8QP38"/>
<comment type="caution">
    <text evidence="2">The sequence shown here is derived from an EMBL/GenBank/DDBJ whole genome shotgun (WGS) entry which is preliminary data.</text>
</comment>
<proteinExistence type="predicted"/>
<keyword evidence="1" id="KW-0812">Transmembrane</keyword>
<feature type="transmembrane region" description="Helical" evidence="1">
    <location>
        <begin position="64"/>
        <end position="84"/>
    </location>
</feature>
<keyword evidence="3" id="KW-1185">Reference proteome</keyword>
<feature type="transmembrane region" description="Helical" evidence="1">
    <location>
        <begin position="179"/>
        <end position="198"/>
    </location>
</feature>
<dbReference type="PATRIC" id="fig|36816.3.peg.4225"/>
<name>A0A0M8QP38_9ACTN</name>
<feature type="transmembrane region" description="Helical" evidence="1">
    <location>
        <begin position="123"/>
        <end position="141"/>
    </location>
</feature>
<evidence type="ECO:0000313" key="3">
    <source>
        <dbReference type="Proteomes" id="UP000037773"/>
    </source>
</evidence>
<organism evidence="2 3">
    <name type="scientific">Streptomyces caelestis</name>
    <dbReference type="NCBI Taxonomy" id="36816"/>
    <lineage>
        <taxon>Bacteria</taxon>
        <taxon>Bacillati</taxon>
        <taxon>Actinomycetota</taxon>
        <taxon>Actinomycetes</taxon>
        <taxon>Kitasatosporales</taxon>
        <taxon>Streptomycetaceae</taxon>
        <taxon>Streptomyces</taxon>
    </lineage>
</organism>
<evidence type="ECO:0000256" key="1">
    <source>
        <dbReference type="SAM" id="Phobius"/>
    </source>
</evidence>